<dbReference type="GO" id="GO:0007099">
    <property type="term" value="P:centriole replication"/>
    <property type="evidence" value="ECO:0007669"/>
    <property type="project" value="InterPro"/>
</dbReference>
<dbReference type="GO" id="GO:0034451">
    <property type="term" value="C:centriolar satellite"/>
    <property type="evidence" value="ECO:0007669"/>
    <property type="project" value="TreeGrafter"/>
</dbReference>
<gene>
    <name evidence="2" type="ORF">JEQ12_003164</name>
</gene>
<dbReference type="PANTHER" id="PTHR15732">
    <property type="entry name" value="PROTEIN MOONRAKER"/>
    <property type="match status" value="1"/>
</dbReference>
<dbReference type="AlphaFoldDB" id="A0A835ZZI3"/>
<dbReference type="GO" id="GO:0071539">
    <property type="term" value="P:protein localization to centrosome"/>
    <property type="evidence" value="ECO:0007669"/>
    <property type="project" value="TreeGrafter"/>
</dbReference>
<feature type="region of interest" description="Disordered" evidence="1">
    <location>
        <begin position="149"/>
        <end position="198"/>
    </location>
</feature>
<sequence>MGEKTSSGKSPGLGGKRGCGNTWLCSLDGGCTRPWDRVGKRGCGGTAVKGLTVGVSGATGWPEAVENQLQFNRNVPTHSSNLATQYSCPHGIKIEKLKHSYNESYHCRDLGFRDGPGLSSSVSFSVVSEERLSYAVHLAKRDVKRRQLEEHRKEHHLRSQPHVFRNCGRSQHKTPDLGVEREESRSREACYGSHQPSKVEISSSGAKVYLYTSHPGQSGLPVPNSPPTHDPGLQPHSRIDEHKSLCEHKCLLEVQRLQKELSSCVRKIEEVAKRDRVEEALDPDEERRIRVRRQEQAVRSARTLYVLQQQVKEIQEELDKLSPHKIKHTKKSWAVSRLAAAHRGAIRALQTFVTQFTAGGEYPVPTWCKELGSLIRQLSLCSAKLEAESSVPDVVIDILQQIEALESLLEKKLSPKKAKKCFGEIRSRFPIGSQRALERWRNTSPKSERKPFVAKEIFPQETRRPSVAKKLLADKYQPDTELPVTQRLENELDGLEADILQEDAPSILDQNAGFKEETLALAKIKAGRKKLVTENVPPSRKKDTLAPARPQQGLHKAEKSRPTPSYSKSRLQRTTVSSRLKMNQQPVKDSRAPWIPPNPTSPPASPKCAAWLKAKSSPKDTTKEQSLQQEDTQEDSRLRGAIEHEAVRLAWLDAETSKRLKELEELKAEQMDKMQKQSVSTTQLADKVEKAVLERLKPLLAKAQRVNSSLEVDTHLKDQPSEIATTAQPAEEATAVDGESSNIHQLDGSSENTAHESWPVTHSKIWESDASSALGDGKGSLYLEAMMLRMEEMEKYQETVRQRYNKIVYTDPHFWMQEGKNDQKFPAVSERPLSPHPIRITKTAARKDPDVNIVLEGPCSGASLDESVGTEERSEKREAPLPSLSEDAQQTEGRAALFVPPVMRRSIVDYCRRFEHYLRVIAHEAVGSFNPWLIAESFSEELVDEALGAVAAELQDMCEDYAEAVFTSEFLEPAT</sequence>
<dbReference type="Proteomes" id="UP000664991">
    <property type="component" value="Unassembled WGS sequence"/>
</dbReference>
<evidence type="ECO:0000313" key="2">
    <source>
        <dbReference type="EMBL" id="KAG5203581.1"/>
    </source>
</evidence>
<feature type="region of interest" description="Disordered" evidence="1">
    <location>
        <begin position="862"/>
        <end position="890"/>
    </location>
</feature>
<feature type="region of interest" description="Disordered" evidence="1">
    <location>
        <begin position="532"/>
        <end position="636"/>
    </location>
</feature>
<dbReference type="EMBL" id="JAEMGP010000011">
    <property type="protein sequence ID" value="KAG5203581.1"/>
    <property type="molecule type" value="Genomic_DNA"/>
</dbReference>
<organism evidence="2 3">
    <name type="scientific">Ovis aries</name>
    <name type="common">Sheep</name>
    <dbReference type="NCBI Taxonomy" id="9940"/>
    <lineage>
        <taxon>Eukaryota</taxon>
        <taxon>Metazoa</taxon>
        <taxon>Chordata</taxon>
        <taxon>Craniata</taxon>
        <taxon>Vertebrata</taxon>
        <taxon>Euteleostomi</taxon>
        <taxon>Mammalia</taxon>
        <taxon>Eutheria</taxon>
        <taxon>Laurasiatheria</taxon>
        <taxon>Artiodactyla</taxon>
        <taxon>Ruminantia</taxon>
        <taxon>Pecora</taxon>
        <taxon>Bovidae</taxon>
        <taxon>Caprinae</taxon>
        <taxon>Ovis</taxon>
    </lineage>
</organism>
<comment type="caution">
    <text evidence="2">The sequence shown here is derived from an EMBL/GenBank/DDBJ whole genome shotgun (WGS) entry which is preliminary data.</text>
</comment>
<dbReference type="Pfam" id="PF15718">
    <property type="entry name" value="MNR"/>
    <property type="match status" value="1"/>
</dbReference>
<evidence type="ECO:0000313" key="3">
    <source>
        <dbReference type="Proteomes" id="UP000664991"/>
    </source>
</evidence>
<dbReference type="InterPro" id="IPR031447">
    <property type="entry name" value="MNR"/>
</dbReference>
<name>A0A835ZZI3_SHEEP</name>
<feature type="compositionally biased region" description="Pro residues" evidence="1">
    <location>
        <begin position="594"/>
        <end position="605"/>
    </location>
</feature>
<feature type="compositionally biased region" description="Polar residues" evidence="1">
    <location>
        <begin position="562"/>
        <end position="587"/>
    </location>
</feature>
<feature type="region of interest" description="Disordered" evidence="1">
    <location>
        <begin position="718"/>
        <end position="755"/>
    </location>
</feature>
<evidence type="ECO:0008006" key="4">
    <source>
        <dbReference type="Google" id="ProtNLM"/>
    </source>
</evidence>
<reference evidence="2 3" key="1">
    <citation type="submission" date="2020-12" db="EMBL/GenBank/DDBJ databases">
        <title>De novo assembly of Tibetan sheep genome.</title>
        <authorList>
            <person name="Li X."/>
        </authorList>
    </citation>
    <scope>NUCLEOTIDE SEQUENCE [LARGE SCALE GENOMIC DNA]</scope>
    <source>
        <tissue evidence="2">Heart</tissue>
    </source>
</reference>
<feature type="compositionally biased region" description="Polar residues" evidence="1">
    <location>
        <begin position="739"/>
        <end position="752"/>
    </location>
</feature>
<feature type="compositionally biased region" description="Basic and acidic residues" evidence="1">
    <location>
        <begin position="173"/>
        <end position="188"/>
    </location>
</feature>
<accession>A0A835ZZI3</accession>
<protein>
    <recommendedName>
        <fullName evidence="4">Protein moonraker</fullName>
    </recommendedName>
</protein>
<feature type="compositionally biased region" description="Low complexity" evidence="1">
    <location>
        <begin position="722"/>
        <end position="735"/>
    </location>
</feature>
<feature type="region of interest" description="Disordered" evidence="1">
    <location>
        <begin position="212"/>
        <end position="232"/>
    </location>
</feature>
<proteinExistence type="predicted"/>
<evidence type="ECO:0000256" key="1">
    <source>
        <dbReference type="SAM" id="MobiDB-lite"/>
    </source>
</evidence>
<dbReference type="PANTHER" id="PTHR15732:SF4">
    <property type="entry name" value="PROTEIN MOONRAKER"/>
    <property type="match status" value="1"/>
</dbReference>
<feature type="compositionally biased region" description="Basic and acidic residues" evidence="1">
    <location>
        <begin position="870"/>
        <end position="879"/>
    </location>
</feature>